<evidence type="ECO:0000313" key="6">
    <source>
        <dbReference type="Proteomes" id="UP000007490"/>
    </source>
</evidence>
<dbReference type="Proteomes" id="UP000007490">
    <property type="component" value="Chromosome"/>
</dbReference>
<evidence type="ECO:0000259" key="3">
    <source>
        <dbReference type="Pfam" id="PF07521"/>
    </source>
</evidence>
<dbReference type="GeneID" id="10278124"/>
<dbReference type="GO" id="GO:0004527">
    <property type="term" value="F:exonuclease activity"/>
    <property type="evidence" value="ECO:0007669"/>
    <property type="project" value="UniProtKB-KW"/>
</dbReference>
<dbReference type="PANTHER" id="PTHR43694">
    <property type="entry name" value="RIBONUCLEASE J"/>
    <property type="match status" value="1"/>
</dbReference>
<dbReference type="OrthoDB" id="40950at2157"/>
<keyword evidence="1" id="KW-0378">Hydrolase</keyword>
<dbReference type="STRING" id="877455.Metbo_1667"/>
<dbReference type="Pfam" id="PF12706">
    <property type="entry name" value="Lactamase_B_2"/>
    <property type="match status" value="1"/>
</dbReference>
<sequence>MVDIDFYGGVDEIGGNKILVKDGKTSFFLDFGMGFSKANEYLSEFLQPRKSNGILDFVELEFLPYIKGIYREDYLEHVGIKYEPEPSVDGVLLSHSHVDHVAYVHHLREDIPIFLSQESYLILRALEETGASAFSEYLHLKKTFHMGPTKKGDGYKRLKLAVERDIRIVKPYKPFSIGDFSIKSAPVDHSLPGASGYIAVNDEETVVYTGDLRFHGRQPELTNKFVKESKKSRPNTLITEGTRIGDSESLSEFEIEAKAIKEIEDLKDLVVVNFPVRDLDRLVTFYRAAQETGRELVVSLKQAYILNLFEGLGYPKIEDVMVYKPKKGWGLLSDDRYSCVNDEWICSSDLDPKQLMADYKIWEREYINWDNTVTHHDLSQNPEDYIFRCDFFEFKELIDIKPESGTYIKSSTEPFDKQMEIMEEKAETWLNHFNLDIMRGYHASGHASGREILEMVREIKPQRVYPVHTQHVELFDVLEEDGIEVIHPELKKGEKIL</sequence>
<proteinExistence type="predicted"/>
<protein>
    <submittedName>
        <fullName evidence="5">RNA-metabolising metallo-beta-lactamase</fullName>
    </submittedName>
</protein>
<name>F0T9E2_METLA</name>
<gene>
    <name evidence="5" type="ordered locus">Metbo_1667</name>
</gene>
<dbReference type="EMBL" id="CP002551">
    <property type="protein sequence ID" value="ADZ09893.1"/>
    <property type="molecule type" value="Genomic_DNA"/>
</dbReference>
<dbReference type="InterPro" id="IPR036866">
    <property type="entry name" value="RibonucZ/Hydroxyglut_hydro"/>
</dbReference>
<dbReference type="Gene3D" id="3.60.15.10">
    <property type="entry name" value="Ribonuclease Z/Hydroxyacylglutathione hydrolase-like"/>
    <property type="match status" value="1"/>
</dbReference>
<evidence type="ECO:0000259" key="4">
    <source>
        <dbReference type="Pfam" id="PF12706"/>
    </source>
</evidence>
<dbReference type="eggNOG" id="arCOG00547">
    <property type="taxonomic scope" value="Archaea"/>
</dbReference>
<reference evidence="6" key="1">
    <citation type="submission" date="2011-02" db="EMBL/GenBank/DDBJ databases">
        <title>Complete sequence of Methanobacterium sp. AL-21.</title>
        <authorList>
            <consortium name="US DOE Joint Genome Institute"/>
            <person name="Lucas S."/>
            <person name="Copeland A."/>
            <person name="Lapidus A."/>
            <person name="Cheng J.-F."/>
            <person name="Goodwin L."/>
            <person name="Pitluck S."/>
            <person name="Chertkov O."/>
            <person name="Detter J.C."/>
            <person name="Han C."/>
            <person name="Tapia R."/>
            <person name="Land M."/>
            <person name="Hauser L."/>
            <person name="Kyrpides N."/>
            <person name="Ivanova N."/>
            <person name="Mikhailova N."/>
            <person name="Pagani I."/>
            <person name="Cadillo-Quiroz H."/>
            <person name="Imachi H."/>
            <person name="Zinder S."/>
            <person name="Liu W."/>
            <person name="Woyke T."/>
        </authorList>
    </citation>
    <scope>NUCLEOTIDE SEQUENCE [LARGE SCALE GENOMIC DNA]</scope>
    <source>
        <strain evidence="6">AL-21</strain>
    </source>
</reference>
<organism evidence="5 6">
    <name type="scientific">Methanobacterium lacus (strain AL-21)</name>
    <dbReference type="NCBI Taxonomy" id="877455"/>
    <lineage>
        <taxon>Archaea</taxon>
        <taxon>Methanobacteriati</taxon>
        <taxon>Methanobacteriota</taxon>
        <taxon>Methanomada group</taxon>
        <taxon>Methanobacteria</taxon>
        <taxon>Methanobacteriales</taxon>
        <taxon>Methanobacteriaceae</taxon>
        <taxon>Methanobacterium</taxon>
    </lineage>
</organism>
<keyword evidence="1" id="KW-0540">Nuclease</keyword>
<dbReference type="Gene3D" id="3.40.50.10710">
    <property type="entry name" value="Metallo-hydrolase/oxidoreductase"/>
    <property type="match status" value="1"/>
</dbReference>
<dbReference type="PANTHER" id="PTHR43694:SF1">
    <property type="entry name" value="RIBONUCLEASE J"/>
    <property type="match status" value="1"/>
</dbReference>
<dbReference type="InterPro" id="IPR011108">
    <property type="entry name" value="RMMBL"/>
</dbReference>
<keyword evidence="1" id="KW-0269">Exonuclease</keyword>
<dbReference type="KEGG" id="mel:Metbo_1667"/>
<keyword evidence="2" id="KW-0694">RNA-binding</keyword>
<keyword evidence="6" id="KW-1185">Reference proteome</keyword>
<dbReference type="SUPFAM" id="SSF56281">
    <property type="entry name" value="Metallo-hydrolase/oxidoreductase"/>
    <property type="match status" value="1"/>
</dbReference>
<dbReference type="GO" id="GO:0004540">
    <property type="term" value="F:RNA nuclease activity"/>
    <property type="evidence" value="ECO:0007669"/>
    <property type="project" value="UniProtKB-ARBA"/>
</dbReference>
<feature type="domain" description="Zn-dependent metallo-hydrolase RNA specificity" evidence="3">
    <location>
        <begin position="442"/>
        <end position="488"/>
    </location>
</feature>
<feature type="domain" description="Metallo-beta-lactamase" evidence="4">
    <location>
        <begin position="86"/>
        <end position="216"/>
    </location>
</feature>
<evidence type="ECO:0000256" key="2">
    <source>
        <dbReference type="ARBA" id="ARBA00022884"/>
    </source>
</evidence>
<evidence type="ECO:0000313" key="5">
    <source>
        <dbReference type="EMBL" id="ADZ09893.1"/>
    </source>
</evidence>
<dbReference type="InterPro" id="IPR042173">
    <property type="entry name" value="RNase_J_2"/>
</dbReference>
<dbReference type="CDD" id="cd07732">
    <property type="entry name" value="metallo-hydrolase-like_MBL-fold"/>
    <property type="match status" value="1"/>
</dbReference>
<evidence type="ECO:0000256" key="1">
    <source>
        <dbReference type="ARBA" id="ARBA00022839"/>
    </source>
</evidence>
<dbReference type="RefSeq" id="WP_013645244.1">
    <property type="nucleotide sequence ID" value="NC_015216.1"/>
</dbReference>
<dbReference type="AlphaFoldDB" id="F0T9E2"/>
<dbReference type="Pfam" id="PF07521">
    <property type="entry name" value="RMMBL"/>
    <property type="match status" value="1"/>
</dbReference>
<dbReference type="InterPro" id="IPR001279">
    <property type="entry name" value="Metallo-B-lactamas"/>
</dbReference>
<accession>F0T9E2</accession>
<dbReference type="HOGENOM" id="CLU_031965_0_0_2"/>
<reference evidence="5 6" key="2">
    <citation type="journal article" date="2014" name="Int. J. Syst. Evol. Microbiol.">
        <title>Methanobacterium paludis sp. nov. and a novel strain of Methanobacterium lacus isolated from northern peatlands.</title>
        <authorList>
            <person name="Cadillo-Quiroz H."/>
            <person name="Brauer S.L."/>
            <person name="Goodson N."/>
            <person name="Yavitt J.B."/>
            <person name="Zinder S.H."/>
        </authorList>
    </citation>
    <scope>NUCLEOTIDE SEQUENCE [LARGE SCALE GENOMIC DNA]</scope>
    <source>
        <strain evidence="5 6">AL-21</strain>
    </source>
</reference>
<dbReference type="GO" id="GO:0003723">
    <property type="term" value="F:RNA binding"/>
    <property type="evidence" value="ECO:0007669"/>
    <property type="project" value="UniProtKB-KW"/>
</dbReference>